<name>A0A815VPC3_ADIRI</name>
<protein>
    <submittedName>
        <fullName evidence="1">Uncharacterized protein</fullName>
    </submittedName>
</protein>
<dbReference type="AlphaFoldDB" id="A0A815VPC3"/>
<evidence type="ECO:0000313" key="1">
    <source>
        <dbReference type="EMBL" id="CAF1530806.1"/>
    </source>
</evidence>
<accession>A0A815VPC3</accession>
<sequence>MRRQQKKISVQRRSCNEDLANELWLEMFEYFDYVDLLKAFFGLNRRTNQLIQSIKILLLRSSYVLRHPNRSTDHVQKFESRNLNKFSTSNESFNIKKRLTSFSTLPSLTINGN</sequence>
<dbReference type="Proteomes" id="UP000663852">
    <property type="component" value="Unassembled WGS sequence"/>
</dbReference>
<dbReference type="EMBL" id="CAJNOJ010000878">
    <property type="protein sequence ID" value="CAF1530806.1"/>
    <property type="molecule type" value="Genomic_DNA"/>
</dbReference>
<organism evidence="1 2">
    <name type="scientific">Adineta ricciae</name>
    <name type="common">Rotifer</name>
    <dbReference type="NCBI Taxonomy" id="249248"/>
    <lineage>
        <taxon>Eukaryota</taxon>
        <taxon>Metazoa</taxon>
        <taxon>Spiralia</taxon>
        <taxon>Gnathifera</taxon>
        <taxon>Rotifera</taxon>
        <taxon>Eurotatoria</taxon>
        <taxon>Bdelloidea</taxon>
        <taxon>Adinetida</taxon>
        <taxon>Adinetidae</taxon>
        <taxon>Adineta</taxon>
    </lineage>
</organism>
<dbReference type="OrthoDB" id="10026280at2759"/>
<gene>
    <name evidence="1" type="ORF">EDS130_LOCUS44557</name>
</gene>
<comment type="caution">
    <text evidence="1">The sequence shown here is derived from an EMBL/GenBank/DDBJ whole genome shotgun (WGS) entry which is preliminary data.</text>
</comment>
<reference evidence="1" key="1">
    <citation type="submission" date="2021-02" db="EMBL/GenBank/DDBJ databases">
        <authorList>
            <person name="Nowell W R."/>
        </authorList>
    </citation>
    <scope>NUCLEOTIDE SEQUENCE</scope>
</reference>
<evidence type="ECO:0000313" key="2">
    <source>
        <dbReference type="Proteomes" id="UP000663852"/>
    </source>
</evidence>
<proteinExistence type="predicted"/>